<name>A0A4C1VMK8_EUMVA</name>
<evidence type="ECO:0000313" key="1">
    <source>
        <dbReference type="EMBL" id="GBP39760.1"/>
    </source>
</evidence>
<dbReference type="EMBL" id="BGZK01000370">
    <property type="protein sequence ID" value="GBP39760.1"/>
    <property type="molecule type" value="Genomic_DNA"/>
</dbReference>
<comment type="caution">
    <text evidence="1">The sequence shown here is derived from an EMBL/GenBank/DDBJ whole genome shotgun (WGS) entry which is preliminary data.</text>
</comment>
<sequence length="188" mass="21616">MLTLGRTRTRPRLRFKCPSHQLVVYSVLDVHHPFYQRPPSDRASINAKRKYKAFERRRRRERAAAARGRCATVCDCLAAMIDDLRRRLARRAVPGPRRRITQNSGREIDASQAERLGRLSIACSALSLARSAQAERDNESCFFVHAADVHRFIRRMTRNEHFRFLSNTQRTTAVLAGVLDISDDGTIR</sequence>
<dbReference type="Proteomes" id="UP000299102">
    <property type="component" value="Unassembled WGS sequence"/>
</dbReference>
<evidence type="ECO:0000313" key="2">
    <source>
        <dbReference type="Proteomes" id="UP000299102"/>
    </source>
</evidence>
<organism evidence="1 2">
    <name type="scientific">Eumeta variegata</name>
    <name type="common">Bagworm moth</name>
    <name type="synonym">Eumeta japonica</name>
    <dbReference type="NCBI Taxonomy" id="151549"/>
    <lineage>
        <taxon>Eukaryota</taxon>
        <taxon>Metazoa</taxon>
        <taxon>Ecdysozoa</taxon>
        <taxon>Arthropoda</taxon>
        <taxon>Hexapoda</taxon>
        <taxon>Insecta</taxon>
        <taxon>Pterygota</taxon>
        <taxon>Neoptera</taxon>
        <taxon>Endopterygota</taxon>
        <taxon>Lepidoptera</taxon>
        <taxon>Glossata</taxon>
        <taxon>Ditrysia</taxon>
        <taxon>Tineoidea</taxon>
        <taxon>Psychidae</taxon>
        <taxon>Oiketicinae</taxon>
        <taxon>Eumeta</taxon>
    </lineage>
</organism>
<protein>
    <submittedName>
        <fullName evidence="1">Uncharacterized protein</fullName>
    </submittedName>
</protein>
<keyword evidence="2" id="KW-1185">Reference proteome</keyword>
<accession>A0A4C1VMK8</accession>
<gene>
    <name evidence="1" type="ORF">EVAR_23086_1</name>
</gene>
<proteinExistence type="predicted"/>
<dbReference type="AlphaFoldDB" id="A0A4C1VMK8"/>
<dbReference type="OrthoDB" id="6931130at2759"/>
<reference evidence="1 2" key="1">
    <citation type="journal article" date="2019" name="Commun. Biol.">
        <title>The bagworm genome reveals a unique fibroin gene that provides high tensile strength.</title>
        <authorList>
            <person name="Kono N."/>
            <person name="Nakamura H."/>
            <person name="Ohtoshi R."/>
            <person name="Tomita M."/>
            <person name="Numata K."/>
            <person name="Arakawa K."/>
        </authorList>
    </citation>
    <scope>NUCLEOTIDE SEQUENCE [LARGE SCALE GENOMIC DNA]</scope>
</reference>